<name>C7N6F4_SLAHD</name>
<feature type="transmembrane region" description="Helical" evidence="10">
    <location>
        <begin position="146"/>
        <end position="169"/>
    </location>
</feature>
<evidence type="ECO:0000256" key="4">
    <source>
        <dbReference type="ARBA" id="ARBA00022475"/>
    </source>
</evidence>
<dbReference type="Pfam" id="PF01061">
    <property type="entry name" value="ABC2_membrane"/>
    <property type="match status" value="1"/>
</dbReference>
<evidence type="ECO:0000256" key="1">
    <source>
        <dbReference type="ARBA" id="ARBA00004651"/>
    </source>
</evidence>
<dbReference type="HOGENOM" id="CLU_060703_1_0_11"/>
<evidence type="ECO:0000256" key="9">
    <source>
        <dbReference type="ARBA" id="ARBA00023136"/>
    </source>
</evidence>
<proteinExistence type="inferred from homology"/>
<gene>
    <name evidence="12" type="ordered locus">Shel_14690</name>
</gene>
<protein>
    <recommendedName>
        <fullName evidence="10">Transport permease protein</fullName>
    </recommendedName>
</protein>
<dbReference type="KEGG" id="shi:Shel_14690"/>
<evidence type="ECO:0000256" key="7">
    <source>
        <dbReference type="ARBA" id="ARBA00022903"/>
    </source>
</evidence>
<dbReference type="STRING" id="471855.Shel_14690"/>
<dbReference type="PROSITE" id="PS51012">
    <property type="entry name" value="ABC_TM2"/>
    <property type="match status" value="1"/>
</dbReference>
<keyword evidence="3 10" id="KW-0813">Transport</keyword>
<evidence type="ECO:0000256" key="6">
    <source>
        <dbReference type="ARBA" id="ARBA00022692"/>
    </source>
</evidence>
<comment type="subcellular location">
    <subcellularLocation>
        <location evidence="1 10">Cell membrane</location>
        <topology evidence="1 10">Multi-pass membrane protein</topology>
    </subcellularLocation>
</comment>
<keyword evidence="7" id="KW-0972">Capsule biogenesis/degradation</keyword>
<dbReference type="InterPro" id="IPR013525">
    <property type="entry name" value="ABC2_TM"/>
</dbReference>
<feature type="transmembrane region" description="Helical" evidence="10">
    <location>
        <begin position="72"/>
        <end position="96"/>
    </location>
</feature>
<evidence type="ECO:0000256" key="3">
    <source>
        <dbReference type="ARBA" id="ARBA00022448"/>
    </source>
</evidence>
<keyword evidence="9 10" id="KW-0472">Membrane</keyword>
<dbReference type="Proteomes" id="UP000002026">
    <property type="component" value="Chromosome"/>
</dbReference>
<dbReference type="GO" id="GO:0140359">
    <property type="term" value="F:ABC-type transporter activity"/>
    <property type="evidence" value="ECO:0007669"/>
    <property type="project" value="InterPro"/>
</dbReference>
<accession>C7N6F4</accession>
<evidence type="ECO:0000256" key="2">
    <source>
        <dbReference type="ARBA" id="ARBA00007783"/>
    </source>
</evidence>
<feature type="transmembrane region" description="Helical" evidence="10">
    <location>
        <begin position="38"/>
        <end position="60"/>
    </location>
</feature>
<keyword evidence="5" id="KW-0762">Sugar transport</keyword>
<feature type="domain" description="ABC transmembrane type-2" evidence="11">
    <location>
        <begin position="36"/>
        <end position="264"/>
    </location>
</feature>
<dbReference type="PRINTS" id="PR00164">
    <property type="entry name" value="ABC2TRNSPORT"/>
</dbReference>
<dbReference type="AlphaFoldDB" id="C7N6F4"/>
<feature type="transmembrane region" description="Helical" evidence="10">
    <location>
        <begin position="181"/>
        <end position="200"/>
    </location>
</feature>
<keyword evidence="13" id="KW-1185">Reference proteome</keyword>
<dbReference type="GO" id="GO:0015920">
    <property type="term" value="P:lipopolysaccharide transport"/>
    <property type="evidence" value="ECO:0007669"/>
    <property type="project" value="TreeGrafter"/>
</dbReference>
<sequence>MLDTLREICQEHWQWRHQLMNLAVFDLKKEVRGTAFRWVWLMIKPLMYIGVFWFALALGLRAGHSVGDYPYILWLSCGLIPWFFMQSMLNTGTSIYRRYPYLVNRMHFPMSIISTFYALAQFIVFTILVVGMIALCILTGTSLDIHVLQVIPSALLMLVYFIMLSMLTSPLCAISKDFHQLIKALTQPLFWLSGIIYNVSNLPIDWLQTFLAFNPITFFCTCLRASLCDKYWIWEKPEILVPFVVVFVATTVIMLYFYGKLRKDVADVL</sequence>
<dbReference type="GO" id="GO:0043190">
    <property type="term" value="C:ATP-binding cassette (ABC) transporter complex"/>
    <property type="evidence" value="ECO:0007669"/>
    <property type="project" value="InterPro"/>
</dbReference>
<reference evidence="12 13" key="1">
    <citation type="journal article" date="2009" name="Stand. Genomic Sci.">
        <title>Complete genome sequence of Slackia heliotrinireducens type strain (RHS 1).</title>
        <authorList>
            <person name="Pukall R."/>
            <person name="Lapidus A."/>
            <person name="Nolan M."/>
            <person name="Copeland A."/>
            <person name="Glavina Del Rio T."/>
            <person name="Lucas S."/>
            <person name="Chen F."/>
            <person name="Tice H."/>
            <person name="Cheng J.F."/>
            <person name="Chertkov O."/>
            <person name="Bruce D."/>
            <person name="Goodwin L."/>
            <person name="Kuske C."/>
            <person name="Brettin T."/>
            <person name="Detter J.C."/>
            <person name="Han C."/>
            <person name="Pitluck S."/>
            <person name="Pati A."/>
            <person name="Mavrommatis K."/>
            <person name="Ivanova N."/>
            <person name="Ovchinnikova G."/>
            <person name="Chen A."/>
            <person name="Palaniappan K."/>
            <person name="Schneider S."/>
            <person name="Rohde M."/>
            <person name="Chain P."/>
            <person name="D'haeseleer P."/>
            <person name="Goker M."/>
            <person name="Bristow J."/>
            <person name="Eisen J.A."/>
            <person name="Markowitz V."/>
            <person name="Kyrpides N.C."/>
            <person name="Klenk H.P."/>
            <person name="Hugenholtz P."/>
        </authorList>
    </citation>
    <scope>NUCLEOTIDE SEQUENCE [LARGE SCALE GENOMIC DNA]</scope>
    <source>
        <strain evidence="13">ATCC 29202 / DSM 20476 / NCTC 11029 / RHS 1</strain>
    </source>
</reference>
<dbReference type="eggNOG" id="COG1682">
    <property type="taxonomic scope" value="Bacteria"/>
</dbReference>
<evidence type="ECO:0000313" key="13">
    <source>
        <dbReference type="Proteomes" id="UP000002026"/>
    </source>
</evidence>
<evidence type="ECO:0000313" key="12">
    <source>
        <dbReference type="EMBL" id="ACV22489.1"/>
    </source>
</evidence>
<dbReference type="EMBL" id="CP001684">
    <property type="protein sequence ID" value="ACV22489.1"/>
    <property type="molecule type" value="Genomic_DNA"/>
</dbReference>
<feature type="transmembrane region" description="Helical" evidence="10">
    <location>
        <begin position="239"/>
        <end position="259"/>
    </location>
</feature>
<dbReference type="InterPro" id="IPR000412">
    <property type="entry name" value="ABC_2_transport"/>
</dbReference>
<evidence type="ECO:0000256" key="8">
    <source>
        <dbReference type="ARBA" id="ARBA00022989"/>
    </source>
</evidence>
<evidence type="ECO:0000259" key="11">
    <source>
        <dbReference type="PROSITE" id="PS51012"/>
    </source>
</evidence>
<dbReference type="PANTHER" id="PTHR30413">
    <property type="entry name" value="INNER MEMBRANE TRANSPORT PERMEASE"/>
    <property type="match status" value="1"/>
</dbReference>
<feature type="transmembrane region" description="Helical" evidence="10">
    <location>
        <begin position="116"/>
        <end position="140"/>
    </location>
</feature>
<keyword evidence="6 10" id="KW-0812">Transmembrane</keyword>
<organism evidence="12 13">
    <name type="scientific">Slackia heliotrinireducens (strain ATCC 29202 / DSM 20476 / NCTC 11029 / RHS 1)</name>
    <name type="common">Peptococcus heliotrinreducens</name>
    <dbReference type="NCBI Taxonomy" id="471855"/>
    <lineage>
        <taxon>Bacteria</taxon>
        <taxon>Bacillati</taxon>
        <taxon>Actinomycetota</taxon>
        <taxon>Coriobacteriia</taxon>
        <taxon>Eggerthellales</taxon>
        <taxon>Eggerthellaceae</taxon>
        <taxon>Slackia</taxon>
    </lineage>
</organism>
<keyword evidence="4 10" id="KW-1003">Cell membrane</keyword>
<dbReference type="RefSeq" id="WP_012798591.1">
    <property type="nucleotide sequence ID" value="NC_013165.1"/>
</dbReference>
<comment type="similarity">
    <text evidence="2 10">Belongs to the ABC-2 integral membrane protein family.</text>
</comment>
<dbReference type="InterPro" id="IPR047817">
    <property type="entry name" value="ABC2_TM_bact-type"/>
</dbReference>
<dbReference type="PANTHER" id="PTHR30413:SF10">
    <property type="entry name" value="CAPSULE POLYSACCHARIDE EXPORT INNER-MEMBRANE PROTEIN CTRC"/>
    <property type="match status" value="1"/>
</dbReference>
<evidence type="ECO:0000256" key="10">
    <source>
        <dbReference type="RuleBase" id="RU361157"/>
    </source>
</evidence>
<keyword evidence="8 10" id="KW-1133">Transmembrane helix</keyword>
<evidence type="ECO:0000256" key="5">
    <source>
        <dbReference type="ARBA" id="ARBA00022597"/>
    </source>
</evidence>